<protein>
    <recommendedName>
        <fullName evidence="3">Activator of Hsp90 ATPase 1 family protein</fullName>
    </recommendedName>
</protein>
<dbReference type="AlphaFoldDB" id="A0A1J0ADB7"/>
<evidence type="ECO:0008006" key="3">
    <source>
        <dbReference type="Google" id="ProtNLM"/>
    </source>
</evidence>
<sequence length="132" mass="15583">MFGQFQHSVLRIELRATANQIRQVLVEPEALQRWWFAGWPTEDYAPLTPGKTVELWWGVLPILAQVRDLGSDCLRWRFSQGVDGFQTWYWGEGWVQVQLEAVSFLPLGMGQMWQLWQLRDYLQTQTQTQTRP</sequence>
<reference evidence="1 2" key="1">
    <citation type="submission" date="2016-10" db="EMBL/GenBank/DDBJ databases">
        <title>Description of Gloeomargarita lithophora gen. nov., sp. nov., a thylakoid-bearing basal-branching cyanobacterium with intracellular carbonates, and proposal for Gloeomargaritales ord. nov.</title>
        <authorList>
            <person name="Moreira D."/>
            <person name="Tavera R."/>
            <person name="Benzerara K."/>
            <person name="Skouri-Panet F."/>
            <person name="Couradeau E."/>
            <person name="Gerard E."/>
            <person name="Loussert C."/>
            <person name="Novelo E."/>
            <person name="Zivanovic Y."/>
            <person name="Lopez-Garcia P."/>
        </authorList>
    </citation>
    <scope>NUCLEOTIDE SEQUENCE [LARGE SCALE GENOMIC DNA]</scope>
    <source>
        <strain evidence="1 2">D10</strain>
    </source>
</reference>
<dbReference type="EMBL" id="CP017675">
    <property type="protein sequence ID" value="APB33903.1"/>
    <property type="molecule type" value="Genomic_DNA"/>
</dbReference>
<dbReference type="OrthoDB" id="485579at2"/>
<dbReference type="KEGG" id="glt:GlitD10_1579"/>
<evidence type="ECO:0000313" key="2">
    <source>
        <dbReference type="Proteomes" id="UP000180235"/>
    </source>
</evidence>
<dbReference type="STRING" id="1188229.GlitD10_1579"/>
<proteinExistence type="predicted"/>
<keyword evidence="2" id="KW-1185">Reference proteome</keyword>
<accession>A0A1J0ADB7</accession>
<name>A0A1J0ADB7_9CYAN</name>
<evidence type="ECO:0000313" key="1">
    <source>
        <dbReference type="EMBL" id="APB33903.1"/>
    </source>
</evidence>
<dbReference type="Proteomes" id="UP000180235">
    <property type="component" value="Chromosome"/>
</dbReference>
<dbReference type="RefSeq" id="WP_071454422.1">
    <property type="nucleotide sequence ID" value="NZ_CP017675.1"/>
</dbReference>
<organism evidence="1 2">
    <name type="scientific">Gloeomargarita lithophora Alchichica-D10</name>
    <dbReference type="NCBI Taxonomy" id="1188229"/>
    <lineage>
        <taxon>Bacteria</taxon>
        <taxon>Bacillati</taxon>
        <taxon>Cyanobacteriota</taxon>
        <taxon>Cyanophyceae</taxon>
        <taxon>Gloeomargaritales</taxon>
        <taxon>Gloeomargaritaceae</taxon>
        <taxon>Gloeomargarita</taxon>
    </lineage>
</organism>
<gene>
    <name evidence="1" type="ORF">GlitD10_1579</name>
</gene>